<sequence length="62" mass="7131">MYSTPEEIRSAVGAYRTHIKEHNRRILEVYVPAVAAVQFEEDDLEDDDESTYNITRLDSLSA</sequence>
<comment type="caution">
    <text evidence="1">The sequence shown here is derived from an EMBL/GenBank/DDBJ whole genome shotgun (WGS) entry which is preliminary data.</text>
</comment>
<reference evidence="1 2" key="1">
    <citation type="submission" date="2018-12" db="EMBL/GenBank/DDBJ databases">
        <title>Genome sequence and assembly of Colletotrichum trifolii.</title>
        <authorList>
            <person name="Gan P."/>
            <person name="Shirasu K."/>
        </authorList>
    </citation>
    <scope>NUCLEOTIDE SEQUENCE [LARGE SCALE GENOMIC DNA]</scope>
    <source>
        <strain evidence="1 2">543-2</strain>
    </source>
</reference>
<dbReference type="EMBL" id="RYZW01000335">
    <property type="protein sequence ID" value="TDZ35088.1"/>
    <property type="molecule type" value="Genomic_DNA"/>
</dbReference>
<protein>
    <submittedName>
        <fullName evidence="1">Uncharacterized protein</fullName>
    </submittedName>
</protein>
<gene>
    <name evidence="1" type="ORF">CTRI78_v011547</name>
</gene>
<name>A0A4R8Q9B1_COLTR</name>
<evidence type="ECO:0000313" key="1">
    <source>
        <dbReference type="EMBL" id="TDZ35088.1"/>
    </source>
</evidence>
<accession>A0A4R8Q9B1</accession>
<dbReference type="Proteomes" id="UP000295703">
    <property type="component" value="Unassembled WGS sequence"/>
</dbReference>
<evidence type="ECO:0000313" key="2">
    <source>
        <dbReference type="Proteomes" id="UP000295703"/>
    </source>
</evidence>
<proteinExistence type="predicted"/>
<dbReference type="AlphaFoldDB" id="A0A4R8Q9B1"/>
<organism evidence="1 2">
    <name type="scientific">Colletotrichum trifolii</name>
    <dbReference type="NCBI Taxonomy" id="5466"/>
    <lineage>
        <taxon>Eukaryota</taxon>
        <taxon>Fungi</taxon>
        <taxon>Dikarya</taxon>
        <taxon>Ascomycota</taxon>
        <taxon>Pezizomycotina</taxon>
        <taxon>Sordariomycetes</taxon>
        <taxon>Hypocreomycetidae</taxon>
        <taxon>Glomerellales</taxon>
        <taxon>Glomerellaceae</taxon>
        <taxon>Colletotrichum</taxon>
        <taxon>Colletotrichum orbiculare species complex</taxon>
    </lineage>
</organism>
<keyword evidence="2" id="KW-1185">Reference proteome</keyword>